<evidence type="ECO:0000256" key="1">
    <source>
        <dbReference type="ARBA" id="ARBA00004196"/>
    </source>
</evidence>
<feature type="domain" description="Peptidoglycan binding-like" evidence="5">
    <location>
        <begin position="130"/>
        <end position="177"/>
    </location>
</feature>
<dbReference type="Gene3D" id="1.10.101.10">
    <property type="entry name" value="PGBD-like superfamily/PGBD"/>
    <property type="match status" value="1"/>
</dbReference>
<name>A0ABP4NJG9_9ACTN</name>
<feature type="signal peptide" evidence="4">
    <location>
        <begin position="1"/>
        <end position="30"/>
    </location>
</feature>
<proteinExistence type="predicted"/>
<dbReference type="Pfam" id="PF01471">
    <property type="entry name" value="PG_binding_1"/>
    <property type="match status" value="1"/>
</dbReference>
<evidence type="ECO:0000259" key="5">
    <source>
        <dbReference type="Pfam" id="PF01471"/>
    </source>
</evidence>
<accession>A0ABP4NJG9</accession>
<gene>
    <name evidence="6" type="ORF">GCM10009827_100550</name>
</gene>
<comment type="caution">
    <text evidence="6">The sequence shown here is derived from an EMBL/GenBank/DDBJ whole genome shotgun (WGS) entry which is preliminary data.</text>
</comment>
<dbReference type="PANTHER" id="PTHR32347">
    <property type="entry name" value="EFFLUX SYSTEM COMPONENT YKNX-RELATED"/>
    <property type="match status" value="1"/>
</dbReference>
<dbReference type="SUPFAM" id="SSF47090">
    <property type="entry name" value="PGBD-like"/>
    <property type="match status" value="1"/>
</dbReference>
<feature type="chain" id="PRO_5045359004" evidence="4">
    <location>
        <begin position="31"/>
        <end position="358"/>
    </location>
</feature>
<evidence type="ECO:0000256" key="2">
    <source>
        <dbReference type="ARBA" id="ARBA00023054"/>
    </source>
</evidence>
<evidence type="ECO:0000256" key="4">
    <source>
        <dbReference type="SAM" id="SignalP"/>
    </source>
</evidence>
<sequence>MSVDRRRKRSRAGRVAVTVVAVAAVGAAAAAGLGLPDRDSDASTQAAAAPPKTTKVTRQTLVDTQTEDGKLGHGTSATVSGRLSGTLTELPAVGATVQRGQPLYKVDDTPVVLLYGGLPAYRNLAPGTEGADVRQFEENLAALGYKGFTVDDEYTASTATAVKAWQGKLGLTKTGVVELGRVVYAVGAVRVEEHKAALGDPAGGALLTCTGTGPVVTVSLEVSEQRLAAVGTAVTVKLPTGKTVPGKVVKVVTVITPAQGNNPAETNLEVTVTPDDGAAFAGLDQITVEVVFTASRKENVLTVPVSALLALAEGGYGLQIVEQGAGRVVAVELGMFAAGRVEVSGGGLTEGMQVGVPS</sequence>
<dbReference type="Gene3D" id="2.40.420.20">
    <property type="match status" value="1"/>
</dbReference>
<dbReference type="InterPro" id="IPR036366">
    <property type="entry name" value="PGBDSf"/>
</dbReference>
<evidence type="ECO:0000313" key="6">
    <source>
        <dbReference type="EMBL" id="GAA1562850.1"/>
    </source>
</evidence>
<comment type="subcellular location">
    <subcellularLocation>
        <location evidence="1">Cell envelope</location>
    </subcellularLocation>
</comment>
<dbReference type="EMBL" id="BAAAQD010000032">
    <property type="protein sequence ID" value="GAA1562850.1"/>
    <property type="molecule type" value="Genomic_DNA"/>
</dbReference>
<dbReference type="InterPro" id="IPR036365">
    <property type="entry name" value="PGBD-like_sf"/>
</dbReference>
<keyword evidence="2" id="KW-0175">Coiled coil</keyword>
<organism evidence="6 7">
    <name type="scientific">Dactylosporangium maewongense</name>
    <dbReference type="NCBI Taxonomy" id="634393"/>
    <lineage>
        <taxon>Bacteria</taxon>
        <taxon>Bacillati</taxon>
        <taxon>Actinomycetota</taxon>
        <taxon>Actinomycetes</taxon>
        <taxon>Micromonosporales</taxon>
        <taxon>Micromonosporaceae</taxon>
        <taxon>Dactylosporangium</taxon>
    </lineage>
</organism>
<protein>
    <submittedName>
        <fullName evidence="6">Peptidoglycan-binding protein</fullName>
    </submittedName>
</protein>
<dbReference type="Proteomes" id="UP001501470">
    <property type="component" value="Unassembled WGS sequence"/>
</dbReference>
<evidence type="ECO:0000313" key="7">
    <source>
        <dbReference type="Proteomes" id="UP001501470"/>
    </source>
</evidence>
<dbReference type="InterPro" id="IPR050465">
    <property type="entry name" value="UPF0194_transport"/>
</dbReference>
<feature type="region of interest" description="Disordered" evidence="3">
    <location>
        <begin position="33"/>
        <end position="56"/>
    </location>
</feature>
<dbReference type="PANTHER" id="PTHR32347:SF27">
    <property type="entry name" value="RND EFFLUX PUMP MEMBRANE FUSION PROTEIN BARREL-SANDWICH DOMAIN-CONTAINING PROTEIN"/>
    <property type="match status" value="1"/>
</dbReference>
<keyword evidence="4" id="KW-0732">Signal</keyword>
<dbReference type="InterPro" id="IPR002477">
    <property type="entry name" value="Peptidoglycan-bd-like"/>
</dbReference>
<evidence type="ECO:0000256" key="3">
    <source>
        <dbReference type="SAM" id="MobiDB-lite"/>
    </source>
</evidence>
<reference evidence="7" key="1">
    <citation type="journal article" date="2019" name="Int. J. Syst. Evol. Microbiol.">
        <title>The Global Catalogue of Microorganisms (GCM) 10K type strain sequencing project: providing services to taxonomists for standard genome sequencing and annotation.</title>
        <authorList>
            <consortium name="The Broad Institute Genomics Platform"/>
            <consortium name="The Broad Institute Genome Sequencing Center for Infectious Disease"/>
            <person name="Wu L."/>
            <person name="Ma J."/>
        </authorList>
    </citation>
    <scope>NUCLEOTIDE SEQUENCE [LARGE SCALE GENOMIC DNA]</scope>
    <source>
        <strain evidence="7">JCM 15933</strain>
    </source>
</reference>
<keyword evidence="7" id="KW-1185">Reference proteome</keyword>